<protein>
    <submittedName>
        <fullName evidence="2">Uncharacterized protein</fullName>
    </submittedName>
</protein>
<evidence type="ECO:0000313" key="2">
    <source>
        <dbReference type="EMBL" id="ACD72289.1"/>
    </source>
</evidence>
<dbReference type="KEGG" id="bmc:BAbS19_I07650"/>
<reference evidence="2 3" key="1">
    <citation type="journal article" date="2008" name="PLoS ONE">
        <title>Genome sequence of Brucella abortus vaccine strain S19 compared to virulent strains yields candidate virulence genes.</title>
        <authorList>
            <person name="Crasta O.R."/>
            <person name="Folkerts O."/>
            <person name="Fei Z."/>
            <person name="Mane S.P."/>
            <person name="Evans C."/>
            <person name="Martino-Catt S."/>
            <person name="Bricker B."/>
            <person name="Yu G."/>
            <person name="Du L."/>
            <person name="Sobral B.W."/>
        </authorList>
    </citation>
    <scope>NUCLEOTIDE SEQUENCE [LARGE SCALE GENOMIC DNA]</scope>
    <source>
        <strain evidence="2 3">S19</strain>
    </source>
</reference>
<feature type="transmembrane region" description="Helical" evidence="1">
    <location>
        <begin position="28"/>
        <end position="48"/>
    </location>
</feature>
<gene>
    <name evidence="2" type="ordered locus">BAbS19_I07650</name>
</gene>
<name>A0A0F6AQ96_BRUA1</name>
<dbReference type="AlphaFoldDB" id="A0A0F6AQ96"/>
<organism evidence="2 3">
    <name type="scientific">Brucella abortus (strain S19)</name>
    <dbReference type="NCBI Taxonomy" id="430066"/>
    <lineage>
        <taxon>Bacteria</taxon>
        <taxon>Pseudomonadati</taxon>
        <taxon>Pseudomonadota</taxon>
        <taxon>Alphaproteobacteria</taxon>
        <taxon>Hyphomicrobiales</taxon>
        <taxon>Brucellaceae</taxon>
        <taxon>Brucella/Ochrobactrum group</taxon>
        <taxon>Brucella</taxon>
    </lineage>
</organism>
<keyword evidence="1" id="KW-1133">Transmembrane helix</keyword>
<keyword evidence="1" id="KW-0472">Membrane</keyword>
<dbReference type="HOGENOM" id="CLU_205082_0_0_5"/>
<accession>A0A0F6AQ96</accession>
<evidence type="ECO:0000313" key="3">
    <source>
        <dbReference type="Proteomes" id="UP000002565"/>
    </source>
</evidence>
<dbReference type="SMR" id="A0A0F6AQ96"/>
<dbReference type="EMBL" id="CP000887">
    <property type="protein sequence ID" value="ACD72289.1"/>
    <property type="molecule type" value="Genomic_DNA"/>
</dbReference>
<proteinExistence type="predicted"/>
<evidence type="ECO:0000256" key="1">
    <source>
        <dbReference type="SAM" id="Phobius"/>
    </source>
</evidence>
<sequence length="49" mass="5313">MPSAHAAFPYYALILCGRIEGRSRMVQLLLASGDYLVIGAIILSVVYLS</sequence>
<keyword evidence="1" id="KW-0812">Transmembrane</keyword>
<dbReference type="Proteomes" id="UP000002565">
    <property type="component" value="Chromosome 1"/>
</dbReference>